<accession>A0ABP7AJQ4</accession>
<evidence type="ECO:0000256" key="5">
    <source>
        <dbReference type="ARBA" id="ARBA00022741"/>
    </source>
</evidence>
<proteinExistence type="inferred from homology"/>
<dbReference type="Gene3D" id="3.40.50.300">
    <property type="entry name" value="P-loop containing nucleotide triphosphate hydrolases"/>
    <property type="match status" value="1"/>
</dbReference>
<dbReference type="RefSeq" id="WP_231485680.1">
    <property type="nucleotide sequence ID" value="NZ_BAAAZO010000012.1"/>
</dbReference>
<keyword evidence="5" id="KW-0547">Nucleotide-binding</keyword>
<dbReference type="PROSITE" id="PS50893">
    <property type="entry name" value="ABC_TRANSPORTER_2"/>
    <property type="match status" value="1"/>
</dbReference>
<reference evidence="10" key="1">
    <citation type="journal article" date="2019" name="Int. J. Syst. Evol. Microbiol.">
        <title>The Global Catalogue of Microorganisms (GCM) 10K type strain sequencing project: providing services to taxonomists for standard genome sequencing and annotation.</title>
        <authorList>
            <consortium name="The Broad Institute Genomics Platform"/>
            <consortium name="The Broad Institute Genome Sequencing Center for Infectious Disease"/>
            <person name="Wu L."/>
            <person name="Ma J."/>
        </authorList>
    </citation>
    <scope>NUCLEOTIDE SEQUENCE [LARGE SCALE GENOMIC DNA]</scope>
    <source>
        <strain evidence="10">JCM 16902</strain>
    </source>
</reference>
<dbReference type="InterPro" id="IPR027417">
    <property type="entry name" value="P-loop_NTPase"/>
</dbReference>
<evidence type="ECO:0000256" key="1">
    <source>
        <dbReference type="ARBA" id="ARBA00004202"/>
    </source>
</evidence>
<keyword evidence="6" id="KW-0067">ATP-binding</keyword>
<dbReference type="PANTHER" id="PTHR43297:SF2">
    <property type="entry name" value="DIPEPTIDE TRANSPORT ATP-BINDING PROTEIN DPPD"/>
    <property type="match status" value="1"/>
</dbReference>
<dbReference type="SMART" id="SM00382">
    <property type="entry name" value="AAA"/>
    <property type="match status" value="1"/>
</dbReference>
<dbReference type="Proteomes" id="UP001501074">
    <property type="component" value="Unassembled WGS sequence"/>
</dbReference>
<keyword evidence="10" id="KW-1185">Reference proteome</keyword>
<protein>
    <recommendedName>
        <fullName evidence="8">ABC transporter domain-containing protein</fullName>
    </recommendedName>
</protein>
<keyword evidence="4" id="KW-1003">Cell membrane</keyword>
<organism evidence="9 10">
    <name type="scientific">Kineosporia mesophila</name>
    <dbReference type="NCBI Taxonomy" id="566012"/>
    <lineage>
        <taxon>Bacteria</taxon>
        <taxon>Bacillati</taxon>
        <taxon>Actinomycetota</taxon>
        <taxon>Actinomycetes</taxon>
        <taxon>Kineosporiales</taxon>
        <taxon>Kineosporiaceae</taxon>
        <taxon>Kineosporia</taxon>
    </lineage>
</organism>
<comment type="similarity">
    <text evidence="2">Belongs to the ABC transporter superfamily.</text>
</comment>
<evidence type="ECO:0000313" key="10">
    <source>
        <dbReference type="Proteomes" id="UP001501074"/>
    </source>
</evidence>
<dbReference type="InterPro" id="IPR050388">
    <property type="entry name" value="ABC_Ni/Peptide_Import"/>
</dbReference>
<dbReference type="InterPro" id="IPR003593">
    <property type="entry name" value="AAA+_ATPase"/>
</dbReference>
<dbReference type="CDD" id="cd03257">
    <property type="entry name" value="ABC_NikE_OppD_transporters"/>
    <property type="match status" value="1"/>
</dbReference>
<comment type="caution">
    <text evidence="9">The sequence shown here is derived from an EMBL/GenBank/DDBJ whole genome shotgun (WGS) entry which is preliminary data.</text>
</comment>
<dbReference type="PANTHER" id="PTHR43297">
    <property type="entry name" value="OLIGOPEPTIDE TRANSPORT ATP-BINDING PROTEIN APPD"/>
    <property type="match status" value="1"/>
</dbReference>
<evidence type="ECO:0000259" key="8">
    <source>
        <dbReference type="PROSITE" id="PS50893"/>
    </source>
</evidence>
<comment type="subcellular location">
    <subcellularLocation>
        <location evidence="1">Cell membrane</location>
        <topology evidence="1">Peripheral membrane protein</topology>
    </subcellularLocation>
</comment>
<evidence type="ECO:0000313" key="9">
    <source>
        <dbReference type="EMBL" id="GAA3633684.1"/>
    </source>
</evidence>
<sequence length="267" mass="28537">MSELAETGLTVRGLAVTARRRRETVTIVSDIDLTLARGEAVGIVGESGSGKSLILKAIMALLPSGVTATAGEIRLDGTELAHAPARAARAARGHRLGLILQDPSTALDPLMRVGDQIAEVRRHVVGRDGASARAEALELLEQVQIPDAAGRYRAYPHELSGGQRQRVVIARALAGEPEFLLCDEPTTALDVTVQAEILSLLDDLRTSRAMGLLFVSHDLAVVSQVSTQLLVMRHGRIVERGATEQVLTAPSHPYMRTLLDSVIELTA</sequence>
<name>A0ABP7AJQ4_9ACTN</name>
<dbReference type="EMBL" id="BAAAZO010000012">
    <property type="protein sequence ID" value="GAA3633684.1"/>
    <property type="molecule type" value="Genomic_DNA"/>
</dbReference>
<evidence type="ECO:0000256" key="4">
    <source>
        <dbReference type="ARBA" id="ARBA00022475"/>
    </source>
</evidence>
<dbReference type="PROSITE" id="PS00211">
    <property type="entry name" value="ABC_TRANSPORTER_1"/>
    <property type="match status" value="1"/>
</dbReference>
<evidence type="ECO:0000256" key="6">
    <source>
        <dbReference type="ARBA" id="ARBA00022840"/>
    </source>
</evidence>
<keyword evidence="3" id="KW-0813">Transport</keyword>
<dbReference type="InterPro" id="IPR003439">
    <property type="entry name" value="ABC_transporter-like_ATP-bd"/>
</dbReference>
<dbReference type="SUPFAM" id="SSF52540">
    <property type="entry name" value="P-loop containing nucleoside triphosphate hydrolases"/>
    <property type="match status" value="1"/>
</dbReference>
<dbReference type="Pfam" id="PF00005">
    <property type="entry name" value="ABC_tran"/>
    <property type="match status" value="1"/>
</dbReference>
<dbReference type="InterPro" id="IPR017871">
    <property type="entry name" value="ABC_transporter-like_CS"/>
</dbReference>
<evidence type="ECO:0000256" key="7">
    <source>
        <dbReference type="ARBA" id="ARBA00023136"/>
    </source>
</evidence>
<evidence type="ECO:0000256" key="3">
    <source>
        <dbReference type="ARBA" id="ARBA00022448"/>
    </source>
</evidence>
<evidence type="ECO:0000256" key="2">
    <source>
        <dbReference type="ARBA" id="ARBA00005417"/>
    </source>
</evidence>
<feature type="domain" description="ABC transporter" evidence="8">
    <location>
        <begin position="11"/>
        <end position="259"/>
    </location>
</feature>
<gene>
    <name evidence="9" type="ORF">GCM10022223_60020</name>
</gene>
<keyword evidence="7" id="KW-0472">Membrane</keyword>